<evidence type="ECO:0000313" key="9">
    <source>
        <dbReference type="Proteomes" id="UP001139006"/>
    </source>
</evidence>
<dbReference type="SMART" id="SM00471">
    <property type="entry name" value="HDc"/>
    <property type="match status" value="1"/>
</dbReference>
<dbReference type="Gene3D" id="1.10.3210.10">
    <property type="entry name" value="Hypothetical protein af1432"/>
    <property type="match status" value="1"/>
</dbReference>
<protein>
    <recommendedName>
        <fullName evidence="1">bis(5'-nucleosyl)-tetraphosphatase (symmetrical)</fullName>
        <ecNumber evidence="1">3.6.1.41</ecNumber>
    </recommendedName>
</protein>
<feature type="domain" description="HD" evidence="7">
    <location>
        <begin position="31"/>
        <end position="145"/>
    </location>
</feature>
<keyword evidence="9" id="KW-1185">Reference proteome</keyword>
<dbReference type="Proteomes" id="UP001139006">
    <property type="component" value="Unassembled WGS sequence"/>
</dbReference>
<dbReference type="GO" id="GO:0046872">
    <property type="term" value="F:metal ion binding"/>
    <property type="evidence" value="ECO:0007669"/>
    <property type="project" value="UniProtKB-KW"/>
</dbReference>
<keyword evidence="4 8" id="KW-0378">Hydrolase</keyword>
<dbReference type="InterPro" id="IPR003607">
    <property type="entry name" value="HD/PDEase_dom"/>
</dbReference>
<dbReference type="AlphaFoldDB" id="A0A9X2JLL6"/>
<evidence type="ECO:0000256" key="3">
    <source>
        <dbReference type="ARBA" id="ARBA00022741"/>
    </source>
</evidence>
<proteinExistence type="predicted"/>
<dbReference type="EC" id="3.6.1.41" evidence="1"/>
<dbReference type="GO" id="GO:0008803">
    <property type="term" value="F:bis(5'-nucleosyl)-tetraphosphatase (symmetrical) activity"/>
    <property type="evidence" value="ECO:0007669"/>
    <property type="project" value="UniProtKB-EC"/>
</dbReference>
<name>A0A9X2JLL6_9LACO</name>
<dbReference type="SUPFAM" id="SSF109604">
    <property type="entry name" value="HD-domain/PDEase-like"/>
    <property type="match status" value="1"/>
</dbReference>
<reference evidence="8 9" key="1">
    <citation type="journal article" date="2023" name="Int. J. Syst. Evol. Microbiol.">
        <title>Ligilactobacillus ubinensis sp. nov., a novel species isolated from the wild ferment of a durian fruit (Durio zibethinus).</title>
        <authorList>
            <person name="Heng Y.C."/>
            <person name="Menon N."/>
            <person name="Chen B."/>
            <person name="Loo B.Z.L."/>
            <person name="Wong G.W.J."/>
            <person name="Lim A.C.H."/>
            <person name="Silvaraju S."/>
            <person name="Kittelmann S."/>
        </authorList>
    </citation>
    <scope>NUCLEOTIDE SEQUENCE [LARGE SCALE GENOMIC DNA]</scope>
    <source>
        <strain evidence="8 9">WILCCON 0076</strain>
    </source>
</reference>
<dbReference type="PANTHER" id="PTHR35795">
    <property type="entry name" value="SLR1885 PROTEIN"/>
    <property type="match status" value="1"/>
</dbReference>
<dbReference type="RefSeq" id="WP_253360058.1">
    <property type="nucleotide sequence ID" value="NZ_JAIULA010000008.1"/>
</dbReference>
<keyword evidence="2" id="KW-0479">Metal-binding</keyword>
<accession>A0A9X2JLL6</accession>
<dbReference type="GO" id="GO:0000166">
    <property type="term" value="F:nucleotide binding"/>
    <property type="evidence" value="ECO:0007669"/>
    <property type="project" value="UniProtKB-KW"/>
</dbReference>
<dbReference type="InterPro" id="IPR051094">
    <property type="entry name" value="Diverse_Catalytic_Enzymes"/>
</dbReference>
<sequence>MTEIKYTHDYFPGNNREELIRKIKNSLSDFRFKHVLGVEKTAIKLAQQNDYNCEKASIAGLVHDYAKERSAEEFKQVIINNNLDRDLLKWNNFVWHGVVGAEIVKTELGITNEDILNAIRNHTIGAAQMSMLDKIIYVADFIEPGRSFPGVEQARQIAKENLDKAVAFETKHTLEYLMKENKTIYPAAILTYNSYVAEDSNGGF</sequence>
<evidence type="ECO:0000259" key="7">
    <source>
        <dbReference type="PROSITE" id="PS51831"/>
    </source>
</evidence>
<dbReference type="PROSITE" id="PS51831">
    <property type="entry name" value="HD"/>
    <property type="match status" value="1"/>
</dbReference>
<evidence type="ECO:0000256" key="1">
    <source>
        <dbReference type="ARBA" id="ARBA00012506"/>
    </source>
</evidence>
<dbReference type="InterPro" id="IPR006674">
    <property type="entry name" value="HD_domain"/>
</dbReference>
<dbReference type="InterPro" id="IPR005249">
    <property type="entry name" value="YqeK"/>
</dbReference>
<dbReference type="EMBL" id="JAIULA010000008">
    <property type="protein sequence ID" value="MCP0886725.1"/>
    <property type="molecule type" value="Genomic_DNA"/>
</dbReference>
<evidence type="ECO:0000256" key="2">
    <source>
        <dbReference type="ARBA" id="ARBA00022723"/>
    </source>
</evidence>
<keyword evidence="5" id="KW-0408">Iron</keyword>
<dbReference type="Pfam" id="PF01966">
    <property type="entry name" value="HD"/>
    <property type="match status" value="1"/>
</dbReference>
<dbReference type="CDD" id="cd00077">
    <property type="entry name" value="HDc"/>
    <property type="match status" value="1"/>
</dbReference>
<evidence type="ECO:0000313" key="8">
    <source>
        <dbReference type="EMBL" id="MCP0886725.1"/>
    </source>
</evidence>
<evidence type="ECO:0000256" key="5">
    <source>
        <dbReference type="ARBA" id="ARBA00023004"/>
    </source>
</evidence>
<organism evidence="8 9">
    <name type="scientific">Ligilactobacillus ubinensis</name>
    <dbReference type="NCBI Taxonomy" id="2876789"/>
    <lineage>
        <taxon>Bacteria</taxon>
        <taxon>Bacillati</taxon>
        <taxon>Bacillota</taxon>
        <taxon>Bacilli</taxon>
        <taxon>Lactobacillales</taxon>
        <taxon>Lactobacillaceae</taxon>
        <taxon>Ligilactobacillus</taxon>
    </lineage>
</organism>
<dbReference type="NCBIfam" id="TIGR00488">
    <property type="entry name" value="bis(5'-nucleosyl)-tetraphosphatase (symmetrical) YqeK"/>
    <property type="match status" value="1"/>
</dbReference>
<dbReference type="PANTHER" id="PTHR35795:SF1">
    <property type="entry name" value="BIS(5'-NUCLEOSYL)-TETRAPHOSPHATASE, SYMMETRICAL"/>
    <property type="match status" value="1"/>
</dbReference>
<evidence type="ECO:0000256" key="4">
    <source>
        <dbReference type="ARBA" id="ARBA00022801"/>
    </source>
</evidence>
<comment type="catalytic activity">
    <reaction evidence="6">
        <text>P(1),P(4)-bis(5'-adenosyl) tetraphosphate + H2O = 2 ADP + 2 H(+)</text>
        <dbReference type="Rhea" id="RHEA:24252"/>
        <dbReference type="ChEBI" id="CHEBI:15377"/>
        <dbReference type="ChEBI" id="CHEBI:15378"/>
        <dbReference type="ChEBI" id="CHEBI:58141"/>
        <dbReference type="ChEBI" id="CHEBI:456216"/>
        <dbReference type="EC" id="3.6.1.41"/>
    </reaction>
</comment>
<keyword evidence="3" id="KW-0547">Nucleotide-binding</keyword>
<comment type="caution">
    <text evidence="8">The sequence shown here is derived from an EMBL/GenBank/DDBJ whole genome shotgun (WGS) entry which is preliminary data.</text>
</comment>
<evidence type="ECO:0000256" key="6">
    <source>
        <dbReference type="ARBA" id="ARBA00049417"/>
    </source>
</evidence>
<gene>
    <name evidence="8" type="primary">yqeK</name>
    <name evidence="8" type="ORF">LB941_05155</name>
</gene>